<accession>A0AAV4JVS0</accession>
<evidence type="ECO:0000256" key="1">
    <source>
        <dbReference type="ARBA" id="ARBA00004123"/>
    </source>
</evidence>
<keyword evidence="5" id="KW-0539">Nucleus</keyword>
<feature type="domain" description="Matrin-type" evidence="8">
    <location>
        <begin position="80"/>
        <end position="111"/>
    </location>
</feature>
<dbReference type="PANTHER" id="PTHR13173:SF10">
    <property type="entry name" value="WW DOMAIN-BINDING PROTEIN 4"/>
    <property type="match status" value="1"/>
</dbReference>
<keyword evidence="4" id="KW-0862">Zinc</keyword>
<comment type="caution">
    <text evidence="9">The sequence shown here is derived from an EMBL/GenBank/DDBJ whole genome shotgun (WGS) entry which is preliminary data.</text>
</comment>
<evidence type="ECO:0000256" key="4">
    <source>
        <dbReference type="ARBA" id="ARBA00022833"/>
    </source>
</evidence>
<gene>
    <name evidence="9" type="ORF">ElyMa_001733300</name>
</gene>
<dbReference type="InterPro" id="IPR003604">
    <property type="entry name" value="Matrin/U1-like-C_Znf_C2H2"/>
</dbReference>
<dbReference type="SMART" id="SM00456">
    <property type="entry name" value="WW"/>
    <property type="match status" value="1"/>
</dbReference>
<evidence type="ECO:0000313" key="9">
    <source>
        <dbReference type="EMBL" id="GFS26894.1"/>
    </source>
</evidence>
<dbReference type="Gene3D" id="2.20.70.10">
    <property type="match status" value="1"/>
</dbReference>
<dbReference type="PROSITE" id="PS50171">
    <property type="entry name" value="ZF_MATRIN"/>
    <property type="match status" value="1"/>
</dbReference>
<reference evidence="9 10" key="1">
    <citation type="journal article" date="2021" name="Elife">
        <title>Chloroplast acquisition without the gene transfer in kleptoplastic sea slugs, Plakobranchus ocellatus.</title>
        <authorList>
            <person name="Maeda T."/>
            <person name="Takahashi S."/>
            <person name="Yoshida T."/>
            <person name="Shimamura S."/>
            <person name="Takaki Y."/>
            <person name="Nagai Y."/>
            <person name="Toyoda A."/>
            <person name="Suzuki Y."/>
            <person name="Arimoto A."/>
            <person name="Ishii H."/>
            <person name="Satoh N."/>
            <person name="Nishiyama T."/>
            <person name="Hasebe M."/>
            <person name="Maruyama T."/>
            <person name="Minagawa J."/>
            <person name="Obokata J."/>
            <person name="Shigenobu S."/>
        </authorList>
    </citation>
    <scope>NUCLEOTIDE SEQUENCE [LARGE SCALE GENOMIC DNA]</scope>
</reference>
<feature type="region of interest" description="Disordered" evidence="6">
    <location>
        <begin position="336"/>
        <end position="383"/>
    </location>
</feature>
<evidence type="ECO:0000256" key="3">
    <source>
        <dbReference type="ARBA" id="ARBA00022771"/>
    </source>
</evidence>
<dbReference type="InterPro" id="IPR036020">
    <property type="entry name" value="WW_dom_sf"/>
</dbReference>
<dbReference type="InterPro" id="IPR001202">
    <property type="entry name" value="WW_dom"/>
</dbReference>
<feature type="compositionally biased region" description="Basic and acidic residues" evidence="6">
    <location>
        <begin position="336"/>
        <end position="352"/>
    </location>
</feature>
<dbReference type="InterPro" id="IPR036236">
    <property type="entry name" value="Znf_C2H2_sf"/>
</dbReference>
<dbReference type="SUPFAM" id="SSF57667">
    <property type="entry name" value="beta-beta-alpha zinc fingers"/>
    <property type="match status" value="1"/>
</dbReference>
<evidence type="ECO:0000256" key="5">
    <source>
        <dbReference type="ARBA" id="ARBA00023242"/>
    </source>
</evidence>
<evidence type="ECO:0000256" key="2">
    <source>
        <dbReference type="ARBA" id="ARBA00022723"/>
    </source>
</evidence>
<dbReference type="PANTHER" id="PTHR13173">
    <property type="entry name" value="WW DOMAIN BINDING PROTEIN 4"/>
    <property type="match status" value="1"/>
</dbReference>
<keyword evidence="10" id="KW-1185">Reference proteome</keyword>
<feature type="region of interest" description="Disordered" evidence="6">
    <location>
        <begin position="157"/>
        <end position="209"/>
    </location>
</feature>
<evidence type="ECO:0000313" key="10">
    <source>
        <dbReference type="Proteomes" id="UP000762676"/>
    </source>
</evidence>
<organism evidence="9 10">
    <name type="scientific">Elysia marginata</name>
    <dbReference type="NCBI Taxonomy" id="1093978"/>
    <lineage>
        <taxon>Eukaryota</taxon>
        <taxon>Metazoa</taxon>
        <taxon>Spiralia</taxon>
        <taxon>Lophotrochozoa</taxon>
        <taxon>Mollusca</taxon>
        <taxon>Gastropoda</taxon>
        <taxon>Heterobranchia</taxon>
        <taxon>Euthyneura</taxon>
        <taxon>Panpulmonata</taxon>
        <taxon>Sacoglossa</taxon>
        <taxon>Placobranchoidea</taxon>
        <taxon>Plakobranchidae</taxon>
        <taxon>Elysia</taxon>
    </lineage>
</organism>
<dbReference type="EMBL" id="BMAT01003508">
    <property type="protein sequence ID" value="GFS26894.1"/>
    <property type="molecule type" value="Genomic_DNA"/>
</dbReference>
<dbReference type="SMART" id="SM00451">
    <property type="entry name" value="ZnF_U1"/>
    <property type="match status" value="1"/>
</dbReference>
<evidence type="ECO:0000256" key="6">
    <source>
        <dbReference type="SAM" id="MobiDB-lite"/>
    </source>
</evidence>
<dbReference type="InterPro" id="IPR013085">
    <property type="entry name" value="U1-CZ_Znf_C2H2"/>
</dbReference>
<feature type="compositionally biased region" description="Basic residues" evidence="6">
    <location>
        <begin position="194"/>
        <end position="204"/>
    </location>
</feature>
<dbReference type="Gene3D" id="3.30.160.60">
    <property type="entry name" value="Classic Zinc Finger"/>
    <property type="match status" value="1"/>
</dbReference>
<dbReference type="GO" id="GO:0008270">
    <property type="term" value="F:zinc ion binding"/>
    <property type="evidence" value="ECO:0007669"/>
    <property type="project" value="UniProtKB-KW"/>
</dbReference>
<feature type="compositionally biased region" description="Basic and acidic residues" evidence="6">
    <location>
        <begin position="165"/>
        <end position="182"/>
    </location>
</feature>
<evidence type="ECO:0000259" key="8">
    <source>
        <dbReference type="PROSITE" id="PS50171"/>
    </source>
</evidence>
<feature type="region of interest" description="Disordered" evidence="6">
    <location>
        <begin position="116"/>
        <end position="135"/>
    </location>
</feature>
<dbReference type="InterPro" id="IPR040023">
    <property type="entry name" value="WBP4"/>
</dbReference>
<keyword evidence="2" id="KW-0479">Metal-binding</keyword>
<feature type="compositionally biased region" description="Basic and acidic residues" evidence="6">
    <location>
        <begin position="124"/>
        <end position="135"/>
    </location>
</feature>
<feature type="region of interest" description="Disordered" evidence="6">
    <location>
        <begin position="232"/>
        <end position="278"/>
    </location>
</feature>
<dbReference type="GO" id="GO:0071011">
    <property type="term" value="C:precatalytic spliceosome"/>
    <property type="evidence" value="ECO:0007669"/>
    <property type="project" value="TreeGrafter"/>
</dbReference>
<dbReference type="Proteomes" id="UP000762676">
    <property type="component" value="Unassembled WGS sequence"/>
</dbReference>
<dbReference type="SUPFAM" id="SSF51045">
    <property type="entry name" value="WW domain"/>
    <property type="match status" value="1"/>
</dbReference>
<feature type="compositionally biased region" description="Basic and acidic residues" evidence="6">
    <location>
        <begin position="259"/>
        <end position="276"/>
    </location>
</feature>
<dbReference type="GO" id="GO:0000398">
    <property type="term" value="P:mRNA splicing, via spliceosome"/>
    <property type="evidence" value="ECO:0007669"/>
    <property type="project" value="InterPro"/>
</dbReference>
<dbReference type="AlphaFoldDB" id="A0AAV4JVS0"/>
<keyword evidence="3" id="KW-0863">Zinc-finger</keyword>
<evidence type="ECO:0000259" key="7">
    <source>
        <dbReference type="PROSITE" id="PS50020"/>
    </source>
</evidence>
<proteinExistence type="predicted"/>
<sequence>MYVNKDWATNITVRETANTPDYEILHVSFRPHYLPREFTQVPVILVYVPGPNNNAAADRIADCYNSALARSEYWKSVPRKFCDFCKCWITDNKPSVDFHERGKRHQENVELRLREVRKKSLQQSKDDEQMKAQMDRMEKAALEAFKKDLKNNPELAAQYGVSLEPKPKPETDSETSGKDAAKLSEGAGAEESGKKKKKKKKSKTKKEWYEAQSPEGYSYYWSTVTGESKWEAPEDYVSLAEQREEEAEEEKAETSESQSTDKKEKPAETVPEKQLETAKVSISSAKIVMRDAGHARSAYGSWDVVKEVERPQMYDETSLPPALEEIPLPVADIEKTEQAEPEPKKSKLKEKIVTLGPTSGGPVAFKKRKIAGARNVRQKTDDD</sequence>
<comment type="subcellular location">
    <subcellularLocation>
        <location evidence="1">Nucleus</location>
    </subcellularLocation>
</comment>
<name>A0AAV4JVS0_9GAST</name>
<dbReference type="Pfam" id="PF06220">
    <property type="entry name" value="zf-U1"/>
    <property type="match status" value="1"/>
</dbReference>
<dbReference type="GO" id="GO:0003723">
    <property type="term" value="F:RNA binding"/>
    <property type="evidence" value="ECO:0007669"/>
    <property type="project" value="TreeGrafter"/>
</dbReference>
<dbReference type="CDD" id="cd00201">
    <property type="entry name" value="WW"/>
    <property type="match status" value="1"/>
</dbReference>
<feature type="domain" description="WW" evidence="7">
    <location>
        <begin position="202"/>
        <end position="235"/>
    </location>
</feature>
<dbReference type="PROSITE" id="PS50020">
    <property type="entry name" value="WW_DOMAIN_2"/>
    <property type="match status" value="1"/>
</dbReference>
<dbReference type="InterPro" id="IPR000690">
    <property type="entry name" value="Matrin/U1-C_Znf_C2H2"/>
</dbReference>
<protein>
    <submittedName>
        <fullName evidence="9">WW domain-binding protein 4-like</fullName>
    </submittedName>
</protein>